<name>A0A1B1UKS7_9BRAD</name>
<reference evidence="1 2" key="1">
    <citation type="submission" date="2016-07" db="EMBL/GenBank/DDBJ databases">
        <title>Complete genome sequence of Bradyrhizobium icense LMTR 13T, a potential inoculant strain isolated from lima bean (Phaseolus lunatus) in Peru.</title>
        <authorList>
            <person name="Ormeno-Orrillo E."/>
            <person name="Duran D."/>
            <person name="Rogel M.A."/>
            <person name="Rey L."/>
            <person name="Imperial J."/>
            <person name="Ruiz-Argueso T."/>
            <person name="Martinez-Romero E."/>
        </authorList>
    </citation>
    <scope>NUCLEOTIDE SEQUENCE [LARGE SCALE GENOMIC DNA]</scope>
    <source>
        <strain evidence="1 2">LMTR 13</strain>
    </source>
</reference>
<proteinExistence type="predicted"/>
<sequence length="62" mass="6761">MCGNGCAMRRYGCQMCGDCGACPGKSRRSAMRGNRGAVRCNRSEMRRNRGEVRGRSSLTDGL</sequence>
<evidence type="ECO:0000313" key="2">
    <source>
        <dbReference type="Proteomes" id="UP000092839"/>
    </source>
</evidence>
<dbReference type="Proteomes" id="UP000092839">
    <property type="component" value="Chromosome"/>
</dbReference>
<protein>
    <submittedName>
        <fullName evidence="1">Uncharacterized protein</fullName>
    </submittedName>
</protein>
<dbReference type="STRING" id="1274631.LMTR13_27475"/>
<organism evidence="1 2">
    <name type="scientific">Bradyrhizobium icense</name>
    <dbReference type="NCBI Taxonomy" id="1274631"/>
    <lineage>
        <taxon>Bacteria</taxon>
        <taxon>Pseudomonadati</taxon>
        <taxon>Pseudomonadota</taxon>
        <taxon>Alphaproteobacteria</taxon>
        <taxon>Hyphomicrobiales</taxon>
        <taxon>Nitrobacteraceae</taxon>
        <taxon>Bradyrhizobium</taxon>
    </lineage>
</organism>
<keyword evidence="2" id="KW-1185">Reference proteome</keyword>
<dbReference type="EMBL" id="CP016428">
    <property type="protein sequence ID" value="ANW03323.1"/>
    <property type="molecule type" value="Genomic_DNA"/>
</dbReference>
<accession>A0A1B1UKS7</accession>
<dbReference type="KEGG" id="bic:LMTR13_27475"/>
<gene>
    <name evidence="1" type="ORF">LMTR13_27475</name>
</gene>
<dbReference type="AlphaFoldDB" id="A0A1B1UKS7"/>
<evidence type="ECO:0000313" key="1">
    <source>
        <dbReference type="EMBL" id="ANW03323.1"/>
    </source>
</evidence>